<evidence type="ECO:0000256" key="3">
    <source>
        <dbReference type="ARBA" id="ARBA00022679"/>
    </source>
</evidence>
<keyword evidence="15" id="KW-0239">DNA-directed DNA polymerase</keyword>
<evidence type="ECO:0000256" key="12">
    <source>
        <dbReference type="ARBA" id="ARBA00022884"/>
    </source>
</evidence>
<dbReference type="EMBL" id="AY842951">
    <property type="protein sequence ID" value="AAW57300.1"/>
    <property type="molecule type" value="Genomic_DNA"/>
</dbReference>
<evidence type="ECO:0000256" key="9">
    <source>
        <dbReference type="ARBA" id="ARBA00022801"/>
    </source>
</evidence>
<dbReference type="GO" id="GO:0075713">
    <property type="term" value="P:establishment of integrated proviral latency"/>
    <property type="evidence" value="ECO:0007669"/>
    <property type="project" value="UniProtKB-KW"/>
</dbReference>
<dbReference type="GO" id="GO:0044826">
    <property type="term" value="P:viral genome integration into host DNA"/>
    <property type="evidence" value="ECO:0007669"/>
    <property type="project" value="UniProtKB-KW"/>
</dbReference>
<dbReference type="InterPro" id="IPR043128">
    <property type="entry name" value="Rev_trsase/Diguanyl_cyclase"/>
</dbReference>
<evidence type="ECO:0000256" key="10">
    <source>
        <dbReference type="ARBA" id="ARBA00022833"/>
    </source>
</evidence>
<keyword evidence="5" id="KW-0540">Nuclease</keyword>
<feature type="domain" description="Integrase catalytic" evidence="26">
    <location>
        <begin position="904"/>
        <end position="1061"/>
    </location>
</feature>
<dbReference type="InterPro" id="IPR043502">
    <property type="entry name" value="DNA/RNA_pol_sf"/>
</dbReference>
<evidence type="ECO:0000256" key="1">
    <source>
        <dbReference type="ARBA" id="ARBA00001946"/>
    </source>
</evidence>
<dbReference type="SUPFAM" id="SSF56672">
    <property type="entry name" value="DNA/RNA polymerases"/>
    <property type="match status" value="1"/>
</dbReference>
<feature type="domain" description="Peptidase A2" evidence="23">
    <location>
        <begin position="22"/>
        <end position="93"/>
    </location>
</feature>
<dbReference type="Proteomes" id="UP000118196">
    <property type="component" value="Segment"/>
</dbReference>
<dbReference type="Gene3D" id="2.30.30.850">
    <property type="match status" value="1"/>
</dbReference>
<dbReference type="InterPro" id="IPR018061">
    <property type="entry name" value="Retropepsins"/>
</dbReference>
<dbReference type="InterPro" id="IPR015416">
    <property type="entry name" value="Znf_H2C2_histone_UAS-bd"/>
</dbReference>
<keyword evidence="10" id="KW-0862">Zinc</keyword>
<dbReference type="Pfam" id="PF00078">
    <property type="entry name" value="RVT_1"/>
    <property type="match status" value="1"/>
</dbReference>
<evidence type="ECO:0000256" key="5">
    <source>
        <dbReference type="ARBA" id="ARBA00022722"/>
    </source>
</evidence>
<keyword evidence="12" id="KW-0694">RNA-binding</keyword>
<comment type="similarity">
    <text evidence="21">Belongs to the retroviral Pol polyprotein family.</text>
</comment>
<dbReference type="InterPro" id="IPR002156">
    <property type="entry name" value="RNaseH_domain"/>
</dbReference>
<organism evidence="27 28">
    <name type="scientific">Avian reticuloendotheliosis virus</name>
    <dbReference type="NCBI Taxonomy" id="11636"/>
    <lineage>
        <taxon>Viruses</taxon>
        <taxon>Riboviria</taxon>
        <taxon>Pararnavirae</taxon>
        <taxon>Artverviricota</taxon>
        <taxon>Revtraviricetes</taxon>
        <taxon>Ortervirales</taxon>
        <taxon>Retroviridae</taxon>
        <taxon>Orthoretrovirinae</taxon>
        <taxon>Gammaretrovirus</taxon>
        <taxon>Gammaretrovirus aviretend</taxon>
    </lineage>
</organism>
<feature type="region of interest" description="Disordered" evidence="22">
    <location>
        <begin position="1169"/>
        <end position="1193"/>
    </location>
</feature>
<keyword evidence="28" id="KW-1185">Reference proteome</keyword>
<name>Q5G5J8_AVIRE</name>
<keyword evidence="8" id="KW-0863">Zinc-finger</keyword>
<evidence type="ECO:0000256" key="11">
    <source>
        <dbReference type="ARBA" id="ARBA00022842"/>
    </source>
</evidence>
<keyword evidence="17" id="KW-0233">DNA recombination</keyword>
<evidence type="ECO:0000256" key="17">
    <source>
        <dbReference type="ARBA" id="ARBA00023172"/>
    </source>
</evidence>
<dbReference type="GeneID" id="5075745"/>
<dbReference type="InterPro" id="IPR041577">
    <property type="entry name" value="RT_RNaseH_2"/>
</dbReference>
<evidence type="ECO:0000259" key="24">
    <source>
        <dbReference type="PROSITE" id="PS50878"/>
    </source>
</evidence>
<dbReference type="Pfam" id="PF18697">
    <property type="entry name" value="MLVIN_C"/>
    <property type="match status" value="1"/>
</dbReference>
<keyword evidence="7" id="KW-0255">Endonuclease</keyword>
<dbReference type="GO" id="GO:0004190">
    <property type="term" value="F:aspartic-type endopeptidase activity"/>
    <property type="evidence" value="ECO:0007669"/>
    <property type="project" value="UniProtKB-KW"/>
</dbReference>
<dbReference type="RefSeq" id="YP_223871.1">
    <property type="nucleotide sequence ID" value="NC_006934.1"/>
</dbReference>
<keyword evidence="14" id="KW-0695">RNA-directed DNA polymerase</keyword>
<dbReference type="GO" id="GO:0004523">
    <property type="term" value="F:RNA-DNA hybrid ribonuclease activity"/>
    <property type="evidence" value="ECO:0007669"/>
    <property type="project" value="InterPro"/>
</dbReference>
<dbReference type="Gene3D" id="2.40.70.10">
    <property type="entry name" value="Acid Proteases"/>
    <property type="match status" value="1"/>
</dbReference>
<evidence type="ECO:0000256" key="19">
    <source>
        <dbReference type="ARBA" id="ARBA00023268"/>
    </source>
</evidence>
<dbReference type="InterPro" id="IPR021109">
    <property type="entry name" value="Peptidase_aspartic_dom_sf"/>
</dbReference>
<evidence type="ECO:0000259" key="23">
    <source>
        <dbReference type="PROSITE" id="PS50175"/>
    </source>
</evidence>
<dbReference type="PROSITE" id="PS50879">
    <property type="entry name" value="RNASE_H_1"/>
    <property type="match status" value="1"/>
</dbReference>
<dbReference type="Gene3D" id="3.30.420.10">
    <property type="entry name" value="Ribonuclease H-like superfamily/Ribonuclease H"/>
    <property type="match status" value="2"/>
</dbReference>
<dbReference type="GO" id="GO:0015074">
    <property type="term" value="P:DNA integration"/>
    <property type="evidence" value="ECO:0007669"/>
    <property type="project" value="UniProtKB-KW"/>
</dbReference>
<dbReference type="Gene3D" id="3.30.70.270">
    <property type="match status" value="2"/>
</dbReference>
<evidence type="ECO:0000256" key="20">
    <source>
        <dbReference type="ARBA" id="ARBA00023296"/>
    </source>
</evidence>
<dbReference type="CDD" id="cd06095">
    <property type="entry name" value="RP_RTVL_H_like"/>
    <property type="match status" value="1"/>
</dbReference>
<evidence type="ECO:0000256" key="21">
    <source>
        <dbReference type="RuleBase" id="RU004064"/>
    </source>
</evidence>
<keyword evidence="13" id="KW-0229">DNA integration</keyword>
<dbReference type="GO" id="GO:0003677">
    <property type="term" value="F:DNA binding"/>
    <property type="evidence" value="ECO:0007669"/>
    <property type="project" value="UniProtKB-KW"/>
</dbReference>
<feature type="domain" description="Reverse transcriptase" evidence="24">
    <location>
        <begin position="199"/>
        <end position="392"/>
    </location>
</feature>
<dbReference type="Gene3D" id="1.10.340.70">
    <property type="match status" value="1"/>
</dbReference>
<evidence type="ECO:0000256" key="15">
    <source>
        <dbReference type="ARBA" id="ARBA00022932"/>
    </source>
</evidence>
<evidence type="ECO:0000313" key="28">
    <source>
        <dbReference type="Proteomes" id="UP000118196"/>
    </source>
</evidence>
<dbReference type="InterPro" id="IPR040643">
    <property type="entry name" value="MLVIN_C"/>
</dbReference>
<keyword evidence="3" id="KW-0808">Transferase</keyword>
<dbReference type="CDD" id="cd03715">
    <property type="entry name" value="RT_ZFREV_like"/>
    <property type="match status" value="1"/>
</dbReference>
<dbReference type="Gene3D" id="3.10.20.370">
    <property type="match status" value="1"/>
</dbReference>
<evidence type="ECO:0000256" key="8">
    <source>
        <dbReference type="ARBA" id="ARBA00022771"/>
    </source>
</evidence>
<dbReference type="SUPFAM" id="SSF53098">
    <property type="entry name" value="Ribonuclease H-like"/>
    <property type="match status" value="2"/>
</dbReference>
<dbReference type="PROSITE" id="PS00141">
    <property type="entry name" value="ASP_PROTEASE"/>
    <property type="match status" value="1"/>
</dbReference>
<dbReference type="InterPro" id="IPR001969">
    <property type="entry name" value="Aspartic_peptidase_AS"/>
</dbReference>
<dbReference type="GO" id="GO:0046718">
    <property type="term" value="P:symbiont entry into host cell"/>
    <property type="evidence" value="ECO:0007669"/>
    <property type="project" value="UniProtKB-KW"/>
</dbReference>
<proteinExistence type="inferred from homology"/>
<dbReference type="FunFam" id="3.30.70.270:FF:000020">
    <property type="entry name" value="Transposon Tf2-6 polyprotein-like Protein"/>
    <property type="match status" value="1"/>
</dbReference>
<dbReference type="GO" id="GO:0003887">
    <property type="term" value="F:DNA-directed DNA polymerase activity"/>
    <property type="evidence" value="ECO:0007669"/>
    <property type="project" value="UniProtKB-KW"/>
</dbReference>
<feature type="domain" description="RNase H type-1" evidence="25">
    <location>
        <begin position="636"/>
        <end position="782"/>
    </location>
</feature>
<evidence type="ECO:0000256" key="13">
    <source>
        <dbReference type="ARBA" id="ARBA00022908"/>
    </source>
</evidence>
<organismHost>
    <name type="scientific">Galliformes</name>
    <name type="common">landfowls</name>
    <dbReference type="NCBI Taxonomy" id="8976"/>
</organismHost>
<dbReference type="InterPro" id="IPR001584">
    <property type="entry name" value="Integrase_cat-core"/>
</dbReference>
<dbReference type="KEGG" id="vg:5075745"/>
<dbReference type="InterPro" id="IPR036397">
    <property type="entry name" value="RNaseH_sf"/>
</dbReference>
<evidence type="ECO:0000259" key="25">
    <source>
        <dbReference type="PROSITE" id="PS50879"/>
    </source>
</evidence>
<accession>Q5G5J8</accession>
<keyword evidence="4" id="KW-0548">Nucleotidyltransferase</keyword>
<evidence type="ECO:0000259" key="26">
    <source>
        <dbReference type="PROSITE" id="PS50994"/>
    </source>
</evidence>
<dbReference type="InterPro" id="IPR000477">
    <property type="entry name" value="RT_dom"/>
</dbReference>
<evidence type="ECO:0000256" key="2">
    <source>
        <dbReference type="ARBA" id="ARBA00018735"/>
    </source>
</evidence>
<dbReference type="GO" id="GO:0003964">
    <property type="term" value="F:RNA-directed DNA polymerase activity"/>
    <property type="evidence" value="ECO:0007669"/>
    <property type="project" value="UniProtKB-KW"/>
</dbReference>
<reference evidence="27 28" key="1">
    <citation type="journal article" date="2006" name="Sci. China, Ser. C, Life Sci.">
        <title>Sequence analysis for the complete proviral genome of reticuloendotheliosis virus Chinese strain HA9901.</title>
        <authorList>
            <person name="Wang Y."/>
            <person name="Cui Z."/>
            <person name="Jiang S."/>
        </authorList>
    </citation>
    <scope>NUCLEOTIDE SEQUENCE [LARGE SCALE GENOMIC DNA]</scope>
    <source>
        <strain evidence="27 28">HA9901</strain>
    </source>
</reference>
<evidence type="ECO:0000256" key="16">
    <source>
        <dbReference type="ARBA" id="ARBA00023125"/>
    </source>
</evidence>
<dbReference type="GO" id="GO:0003723">
    <property type="term" value="F:RNA binding"/>
    <property type="evidence" value="ECO:0007669"/>
    <property type="project" value="UniProtKB-KW"/>
</dbReference>
<dbReference type="PROSITE" id="PS50175">
    <property type="entry name" value="ASP_PROT_RETROV"/>
    <property type="match status" value="1"/>
</dbReference>
<dbReference type="Pfam" id="PF00075">
    <property type="entry name" value="RNase_H"/>
    <property type="match status" value="1"/>
</dbReference>
<evidence type="ECO:0000256" key="7">
    <source>
        <dbReference type="ARBA" id="ARBA00022759"/>
    </source>
</evidence>
<protein>
    <recommendedName>
        <fullName evidence="2">Gag-Pol polyprotein</fullName>
    </recommendedName>
</protein>
<dbReference type="InterPro" id="IPR001995">
    <property type="entry name" value="Peptidase_A2_cat"/>
</dbReference>
<keyword evidence="21 27" id="KW-0645">Protease</keyword>
<dbReference type="SUPFAM" id="SSF50630">
    <property type="entry name" value="Acid proteases"/>
    <property type="match status" value="1"/>
</dbReference>
<keyword evidence="16" id="KW-0238">DNA-binding</keyword>
<keyword evidence="9 21" id="KW-0378">Hydrolase</keyword>
<keyword evidence="19" id="KW-0511">Multifunctional enzyme</keyword>
<dbReference type="InterPro" id="IPR012337">
    <property type="entry name" value="RNaseH-like_sf"/>
</dbReference>
<evidence type="ECO:0000256" key="22">
    <source>
        <dbReference type="SAM" id="MobiDB-lite"/>
    </source>
</evidence>
<dbReference type="Pfam" id="PF00665">
    <property type="entry name" value="rve"/>
    <property type="match status" value="1"/>
</dbReference>
<dbReference type="PANTHER" id="PTHR33064">
    <property type="entry name" value="POL PROTEIN"/>
    <property type="match status" value="1"/>
</dbReference>
<dbReference type="Gene3D" id="3.10.10.10">
    <property type="entry name" value="HIV Type 1 Reverse Transcriptase, subunit A, domain 1"/>
    <property type="match status" value="1"/>
</dbReference>
<dbReference type="InterPro" id="IPR051320">
    <property type="entry name" value="Viral_Replic_Matur_Polypro"/>
</dbReference>
<dbReference type="PANTHER" id="PTHR33064:SF38">
    <property type="entry name" value="LRRGT00076-LIKE"/>
    <property type="match status" value="1"/>
</dbReference>
<sequence length="1193" mass="132121">GRQGSSALREPRLKVKVGGQIIDFLVDTGATHSVVQKPVGPMSKESVAIIGATGNIRNYPKSEGRLVDLGRGLVTHSFLVIPECPDPLLGRDLLQKLRATISFTGGGPPEIRTEGKLLVTAPLEEEYRLFLEAPIQNVTLLEQWKRGIPKVWAEINPPGLASTQAPIHVQLLSTALPVRVRQYPITLEAKRSLRETIHKFRAAGILRPVHSPWNTPLLPVRKSGTSEYRMVQDLREVNKRVETIHPTVPNPYTLLSLLPPDRIWYSVLDLKDAFFCIPLAPESQLIFAFEWADAEEGESGQLTWTRLPQGFKNSPTLFDVALNRDLQGFRLDHPSVSLLQYVDDLLIAADTQAACLSATRDLLMTLAELGYRVSGKKAQLCQEEVTYLGFKIHKGSRSLSNSRTQAILQIPVPKTKRQVREFLGTIGYCRLWIPGFAELAQPLYAATRGGNDPLVWGEKEEEAFQSLKLALTQPPALALPSLDKPFQLFVEETSGAAKGVLTQALGPWKRPVAYLSKRLDPVAAGWPRCLRAIAAAALLTREASKLTFGQDIEITSSHNLESLLRSPPDKWLTNARITQYQVLLLDPPRVRFKQTAALNPATLLPETDDTLPIHHCLDTLDSLTSTRPDLTDQPLAQAEATLFTDGSSYVRDGKRYAGAAVVTLDSVIWAEPLPIGTSAQKAELIALTKALEWSKDKSVNIYTDSRYAFATLHVHGMIYRERGLLTAGGKAIKNAPEILALLTAVWLPKRVAVMHCKGHQKDDAPTSTGNRRADEVAREVAIRPLSTQATISDAPDMPDTETPQYSNVEEALGHRLRGTKDPAGWWHLPDGRLLLPRAVGRKVLEQTHRATHLGESKLTELVRKHYLICGIYRAARDITTRCVACAQVNPGAAPVEKGLNSRIRGAAPGEHWEADFTEMITAKGGYKYLLVLVDTFSGWVEAYPAKRETSQVVIKHLIHDIIPRFGLPVQIGSDNGPAFVAKVTQQLCEALNVSWKLHCAYRPQSSGQVERMNRTLKETIAKLRKETGGDWVSLLPQALLRARCTPGREGLSPFEILYGLKPPVVPRVGCDKLASITNQTLLKSLQALQATRSLARATLRDQLPQKEAQQDRTPLFQPGDLVFVKKHDFQQLGPRWDGPYTVVLSTPTAVKVAGKTPWIHYSRLKKAPDNQEEWTVSPTSDPLRVKLTRRAKP</sequence>
<dbReference type="Pfam" id="PF00077">
    <property type="entry name" value="RVP"/>
    <property type="match status" value="1"/>
</dbReference>
<dbReference type="CDD" id="cd09273">
    <property type="entry name" value="RNase_HI_RT_Bel"/>
    <property type="match status" value="1"/>
</dbReference>
<evidence type="ECO:0000256" key="6">
    <source>
        <dbReference type="ARBA" id="ARBA00022723"/>
    </source>
</evidence>
<keyword evidence="11" id="KW-0460">Magnesium</keyword>
<dbReference type="GO" id="GO:0006508">
    <property type="term" value="P:proteolysis"/>
    <property type="evidence" value="ECO:0007669"/>
    <property type="project" value="UniProtKB-KW"/>
</dbReference>
<dbReference type="GO" id="GO:0008270">
    <property type="term" value="F:zinc ion binding"/>
    <property type="evidence" value="ECO:0007669"/>
    <property type="project" value="UniProtKB-KW"/>
</dbReference>
<dbReference type="PROSITE" id="PS50878">
    <property type="entry name" value="RT_POL"/>
    <property type="match status" value="1"/>
</dbReference>
<evidence type="ECO:0000256" key="18">
    <source>
        <dbReference type="ARBA" id="ARBA00023195"/>
    </source>
</evidence>
<keyword evidence="18" id="KW-1179">Viral genome integration</keyword>
<evidence type="ECO:0000256" key="14">
    <source>
        <dbReference type="ARBA" id="ARBA00022918"/>
    </source>
</evidence>
<dbReference type="GO" id="GO:0006310">
    <property type="term" value="P:DNA recombination"/>
    <property type="evidence" value="ECO:0007669"/>
    <property type="project" value="UniProtKB-KW"/>
</dbReference>
<keyword evidence="21" id="KW-0064">Aspartyl protease</keyword>
<dbReference type="Pfam" id="PF17919">
    <property type="entry name" value="RT_RNaseH_2"/>
    <property type="match status" value="1"/>
</dbReference>
<keyword evidence="20" id="KW-1160">Virus entry into host cell</keyword>
<dbReference type="Pfam" id="PF09337">
    <property type="entry name" value="zf-H2C2"/>
    <property type="match status" value="1"/>
</dbReference>
<evidence type="ECO:0000256" key="4">
    <source>
        <dbReference type="ARBA" id="ARBA00022695"/>
    </source>
</evidence>
<feature type="non-terminal residue" evidence="27">
    <location>
        <position position="1"/>
    </location>
</feature>
<keyword evidence="6" id="KW-0479">Metal-binding</keyword>
<dbReference type="PROSITE" id="PS50994">
    <property type="entry name" value="INTEGRASE"/>
    <property type="match status" value="1"/>
</dbReference>
<evidence type="ECO:0000313" key="27">
    <source>
        <dbReference type="EMBL" id="AAW57300.1"/>
    </source>
</evidence>
<comment type="cofactor">
    <cofactor evidence="1">
        <name>Mg(2+)</name>
        <dbReference type="ChEBI" id="CHEBI:18420"/>
    </cofactor>
</comment>